<evidence type="ECO:0000256" key="1">
    <source>
        <dbReference type="SAM" id="MobiDB-lite"/>
    </source>
</evidence>
<comment type="caution">
    <text evidence="2">The sequence shown here is derived from an EMBL/GenBank/DDBJ whole genome shotgun (WGS) entry which is preliminary data.</text>
</comment>
<gene>
    <name evidence="2" type="ORF">RM446_12440</name>
</gene>
<proteinExistence type="predicted"/>
<dbReference type="PANTHER" id="PTHR34849">
    <property type="entry name" value="SSL5025 PROTEIN"/>
    <property type="match status" value="1"/>
</dbReference>
<dbReference type="Proteomes" id="UP001183226">
    <property type="component" value="Unassembled WGS sequence"/>
</dbReference>
<evidence type="ECO:0000313" key="2">
    <source>
        <dbReference type="EMBL" id="MDT0302923.1"/>
    </source>
</evidence>
<keyword evidence="3" id="KW-1185">Reference proteome</keyword>
<dbReference type="RefSeq" id="WP_311545407.1">
    <property type="nucleotide sequence ID" value="NZ_JAVREK010000011.1"/>
</dbReference>
<dbReference type="Gene3D" id="1.10.10.10">
    <property type="entry name" value="Winged helix-like DNA-binding domain superfamily/Winged helix DNA-binding domain"/>
    <property type="match status" value="1"/>
</dbReference>
<evidence type="ECO:0000313" key="3">
    <source>
        <dbReference type="Proteomes" id="UP001183226"/>
    </source>
</evidence>
<dbReference type="PANTHER" id="PTHR34849:SF3">
    <property type="entry name" value="SSR2962 PROTEIN"/>
    <property type="match status" value="1"/>
</dbReference>
<dbReference type="SUPFAM" id="SSF46689">
    <property type="entry name" value="Homeodomain-like"/>
    <property type="match status" value="1"/>
</dbReference>
<dbReference type="InterPro" id="IPR007367">
    <property type="entry name" value="DUF433"/>
</dbReference>
<feature type="region of interest" description="Disordered" evidence="1">
    <location>
        <begin position="138"/>
        <end position="160"/>
    </location>
</feature>
<name>A0ABU2KUW7_9ACTN</name>
<protein>
    <submittedName>
        <fullName evidence="2">DUF433 domain-containing protein</fullName>
    </submittedName>
</protein>
<sequence>MSEHRLRAGRKVHRTLYEQAGDTASDTDTFIGSVDTPELAAEIVAGVNAAREADAGRPDPELERLSAQAADLSGAVWVHPGIRSGTPCVGGTRVPVEQVVSLMVNVPADEVCEDYPTVTEEGARAALAFANRFVDRRARPATETDPRTEVEAHAGGDPERIVQAWESDRAELRALVRDLADPDPCWHDHHGYCQAHGWFETDPPCPHGRAQRLAGEGPVDDE</sequence>
<dbReference type="EMBL" id="JAVREK010000011">
    <property type="protein sequence ID" value="MDT0302923.1"/>
    <property type="molecule type" value="Genomic_DNA"/>
</dbReference>
<accession>A0ABU2KUW7</accession>
<organism evidence="2 3">
    <name type="scientific">Streptomonospora wellingtoniae</name>
    <dbReference type="NCBI Taxonomy" id="3075544"/>
    <lineage>
        <taxon>Bacteria</taxon>
        <taxon>Bacillati</taxon>
        <taxon>Actinomycetota</taxon>
        <taxon>Actinomycetes</taxon>
        <taxon>Streptosporangiales</taxon>
        <taxon>Nocardiopsidaceae</taxon>
        <taxon>Streptomonospora</taxon>
    </lineage>
</organism>
<dbReference type="InterPro" id="IPR036388">
    <property type="entry name" value="WH-like_DNA-bd_sf"/>
</dbReference>
<dbReference type="InterPro" id="IPR009057">
    <property type="entry name" value="Homeodomain-like_sf"/>
</dbReference>
<dbReference type="Pfam" id="PF04255">
    <property type="entry name" value="DUF433"/>
    <property type="match status" value="1"/>
</dbReference>
<reference evidence="3" key="1">
    <citation type="submission" date="2023-07" db="EMBL/GenBank/DDBJ databases">
        <title>30 novel species of actinomycetes from the DSMZ collection.</title>
        <authorList>
            <person name="Nouioui I."/>
        </authorList>
    </citation>
    <scope>NUCLEOTIDE SEQUENCE [LARGE SCALE GENOMIC DNA]</scope>
    <source>
        <strain evidence="3">DSM 45055</strain>
    </source>
</reference>